<organism evidence="4 5">
    <name type="scientific">Scardovia inopinata F0304</name>
    <dbReference type="NCBI Taxonomy" id="641146"/>
    <lineage>
        <taxon>Bacteria</taxon>
        <taxon>Bacillati</taxon>
        <taxon>Actinomycetota</taxon>
        <taxon>Actinomycetes</taxon>
        <taxon>Bifidobacteriales</taxon>
        <taxon>Bifidobacteriaceae</taxon>
        <taxon>Scardovia</taxon>
    </lineage>
</organism>
<sequence>MRDHTSNYCTIDASRTRCARLKDSLSLRKATLRFPLIFLICLSLFLSASACGTSDGLDERGQSFDFSSIPTNKKIQSMLPQELREKGVLTVGTNAAYAPAEYTGEDSRVVLGYEIDLIKGIARVMGLKTQIVQASFNSIIPAVGKKYTVGVSGFTITAEREKSVNFVQHYRSGMSFVVNKGNPKKITVNNLCGRKISVQTGTMQETDAGTMSEKCLSRGKPAITIRSYRDQPSATIALISKQVDAMYTDTPVGEYAVKETEGKLQMLGKAKGVAPMGIVIAKNDMATARAIKAALQILIDRGTYRKILSSWGVTSGIIKKAVINPKLKSTAS</sequence>
<dbReference type="InterPro" id="IPR001638">
    <property type="entry name" value="Solute-binding_3/MltF_N"/>
</dbReference>
<dbReference type="PANTHER" id="PTHR35936:SF17">
    <property type="entry name" value="ARGININE-BINDING EXTRACELLULAR PROTEIN ARTP"/>
    <property type="match status" value="1"/>
</dbReference>
<keyword evidence="1" id="KW-0732">Signal</keyword>
<accession>W5IIU5</accession>
<dbReference type="RefSeq" id="WP_006292928.1">
    <property type="nucleotide sequence ID" value="NZ_GG770225.1"/>
</dbReference>
<dbReference type="Gene3D" id="3.40.190.10">
    <property type="entry name" value="Periplasmic binding protein-like II"/>
    <property type="match status" value="2"/>
</dbReference>
<proteinExistence type="predicted"/>
<dbReference type="CDD" id="cd01004">
    <property type="entry name" value="PBP2_MidA_like"/>
    <property type="match status" value="1"/>
</dbReference>
<keyword evidence="5" id="KW-1185">Reference proteome</keyword>
<keyword evidence="2" id="KW-1133">Transmembrane helix</keyword>
<evidence type="ECO:0000259" key="3">
    <source>
        <dbReference type="SMART" id="SM00062"/>
    </source>
</evidence>
<evidence type="ECO:0000256" key="1">
    <source>
        <dbReference type="ARBA" id="ARBA00022729"/>
    </source>
</evidence>
<dbReference type="Proteomes" id="UP000005777">
    <property type="component" value="Unassembled WGS sequence"/>
</dbReference>
<dbReference type="AlphaFoldDB" id="W5IIU5"/>
<keyword evidence="2" id="KW-0472">Membrane</keyword>
<dbReference type="SMART" id="SM00062">
    <property type="entry name" value="PBPb"/>
    <property type="match status" value="1"/>
</dbReference>
<feature type="domain" description="Solute-binding protein family 3/N-terminal" evidence="3">
    <location>
        <begin position="88"/>
        <end position="315"/>
    </location>
</feature>
<dbReference type="Pfam" id="PF00497">
    <property type="entry name" value="SBP_bac_3"/>
    <property type="match status" value="1"/>
</dbReference>
<evidence type="ECO:0000313" key="4">
    <source>
        <dbReference type="EMBL" id="EFG26931.1"/>
    </source>
</evidence>
<dbReference type="HOGENOM" id="CLU_019602_18_1_11"/>
<comment type="caution">
    <text evidence="4">The sequence shown here is derived from an EMBL/GenBank/DDBJ whole genome shotgun (WGS) entry which is preliminary data.</text>
</comment>
<name>W5IIU5_SCAIO</name>
<reference evidence="4 5" key="1">
    <citation type="submission" date="2012-01" db="EMBL/GenBank/DDBJ databases">
        <title>The Genome Sequence of Scardovia inopinata F0304.</title>
        <authorList>
            <consortium name="The Broad Institute Genome Sequencing Platform"/>
            <person name="Ward D."/>
            <person name="Earl A."/>
            <person name="Feldgarden M."/>
            <person name="Gevers D."/>
            <person name="Young S."/>
            <person name="Zeng Q."/>
            <person name="Koehrsen M."/>
            <person name="Alvarado L."/>
            <person name="Berlin A.M."/>
            <person name="Borenstein D."/>
            <person name="Chapman S.B."/>
            <person name="Chen Z."/>
            <person name="Engels R."/>
            <person name="Freedman E."/>
            <person name="Gellesch M."/>
            <person name="Goldberg J."/>
            <person name="Griggs A."/>
            <person name="Gujja S."/>
            <person name="Heilman E.R."/>
            <person name="Heiman D.I."/>
            <person name="Hepburn T.A."/>
            <person name="Howarth C."/>
            <person name="Jen D."/>
            <person name="Larson L."/>
            <person name="Mehta T."/>
            <person name="Park D."/>
            <person name="Pearson M."/>
            <person name="Richards J."/>
            <person name="Roberts A."/>
            <person name="Saif S."/>
            <person name="Shea T.D."/>
            <person name="Shenoy N."/>
            <person name="Sisk P."/>
            <person name="Stolte C."/>
            <person name="Sykes S.N."/>
            <person name="Walk T."/>
            <person name="White J."/>
            <person name="Yandava C."/>
            <person name="Izard J."/>
            <person name="Baranova O.V."/>
            <person name="Blanton J.M."/>
            <person name="Tanner A.C."/>
            <person name="Dewhirst F."/>
            <person name="Haas B."/>
            <person name="Nusbaum C."/>
            <person name="Birren B."/>
        </authorList>
    </citation>
    <scope>NUCLEOTIDE SEQUENCE [LARGE SCALE GENOMIC DNA]</scope>
    <source>
        <strain evidence="4 5">F0304</strain>
    </source>
</reference>
<feature type="transmembrane region" description="Helical" evidence="2">
    <location>
        <begin position="30"/>
        <end position="50"/>
    </location>
</feature>
<dbReference type="SUPFAM" id="SSF53850">
    <property type="entry name" value="Periplasmic binding protein-like II"/>
    <property type="match status" value="1"/>
</dbReference>
<protein>
    <recommendedName>
        <fullName evidence="3">Solute-binding protein family 3/N-terminal domain-containing protein</fullName>
    </recommendedName>
</protein>
<keyword evidence="2" id="KW-0812">Transmembrane</keyword>
<gene>
    <name evidence="4" type="ORF">HMPREF9020_00560</name>
</gene>
<dbReference type="PANTHER" id="PTHR35936">
    <property type="entry name" value="MEMBRANE-BOUND LYTIC MUREIN TRANSGLYCOSYLASE F"/>
    <property type="match status" value="1"/>
</dbReference>
<evidence type="ECO:0000313" key="5">
    <source>
        <dbReference type="Proteomes" id="UP000005777"/>
    </source>
</evidence>
<evidence type="ECO:0000256" key="2">
    <source>
        <dbReference type="SAM" id="Phobius"/>
    </source>
</evidence>
<dbReference type="EMBL" id="ADCX01000003">
    <property type="protein sequence ID" value="EFG26931.1"/>
    <property type="molecule type" value="Genomic_DNA"/>
</dbReference>
<dbReference type="eggNOG" id="COG0834">
    <property type="taxonomic scope" value="Bacteria"/>
</dbReference>